<reference evidence="1 2" key="1">
    <citation type="journal article" date="2013" name="Genome Announc.">
        <title>Draft Genome Sequence of Rhodococcus opacus Strain M213 Shows a Diverse Catabolic Potential.</title>
        <authorList>
            <person name="Pathak A."/>
            <person name="Green S.J."/>
            <person name="Ogram A."/>
            <person name="Chauhan A."/>
        </authorList>
    </citation>
    <scope>NUCLEOTIDE SEQUENCE [LARGE SCALE GENOMIC DNA]</scope>
    <source>
        <strain evidence="1 2">M213</strain>
    </source>
</reference>
<dbReference type="Proteomes" id="UP000005951">
    <property type="component" value="Unassembled WGS sequence"/>
</dbReference>
<comment type="caution">
    <text evidence="1">The sequence shown here is derived from an EMBL/GenBank/DDBJ whole genome shotgun (WGS) entry which is preliminary data.</text>
</comment>
<evidence type="ECO:0000313" key="2">
    <source>
        <dbReference type="Proteomes" id="UP000005951"/>
    </source>
</evidence>
<sequence length="69" mass="7490">MRDWDSTAVNASDCGHEYTRSNDVAVSRSTASATSCRAKPMPLKSTCSAGQYGAIQEIAHARLRRGMEK</sequence>
<evidence type="ECO:0000313" key="1">
    <source>
        <dbReference type="EMBL" id="EKT76879.1"/>
    </source>
</evidence>
<name>K8X5R1_RHOOP</name>
<organism evidence="1 2">
    <name type="scientific">Rhodococcus opacus M213</name>
    <dbReference type="NCBI Taxonomy" id="1129896"/>
    <lineage>
        <taxon>Bacteria</taxon>
        <taxon>Bacillati</taxon>
        <taxon>Actinomycetota</taxon>
        <taxon>Actinomycetes</taxon>
        <taxon>Mycobacteriales</taxon>
        <taxon>Nocardiaceae</taxon>
        <taxon>Rhodococcus</taxon>
    </lineage>
</organism>
<dbReference type="EMBL" id="AJYC02000188">
    <property type="protein sequence ID" value="EKT76879.1"/>
    <property type="molecule type" value="Genomic_DNA"/>
</dbReference>
<dbReference type="AlphaFoldDB" id="K8X5R1"/>
<accession>K8X5R1</accession>
<proteinExistence type="predicted"/>
<gene>
    <name evidence="1" type="ORF">WSS_A40460</name>
</gene>
<protein>
    <submittedName>
        <fullName evidence="1">Uncharacterized protein</fullName>
    </submittedName>
</protein>